<feature type="domain" description="NAD(P)-binding" evidence="1">
    <location>
        <begin position="7"/>
        <end position="190"/>
    </location>
</feature>
<organism evidence="2 3">
    <name type="scientific">Parasedimentitalea maritima</name>
    <dbReference type="NCBI Taxonomy" id="2578117"/>
    <lineage>
        <taxon>Bacteria</taxon>
        <taxon>Pseudomonadati</taxon>
        <taxon>Pseudomonadota</taxon>
        <taxon>Alphaproteobacteria</taxon>
        <taxon>Rhodobacterales</taxon>
        <taxon>Paracoccaceae</taxon>
        <taxon>Parasedimentitalea</taxon>
    </lineage>
</organism>
<dbReference type="InterPro" id="IPR016040">
    <property type="entry name" value="NAD(P)-bd_dom"/>
</dbReference>
<protein>
    <submittedName>
        <fullName evidence="2">NAD(P)H-binding protein</fullName>
    </submittedName>
</protein>
<dbReference type="Pfam" id="PF13460">
    <property type="entry name" value="NAD_binding_10"/>
    <property type="match status" value="1"/>
</dbReference>
<sequence length="205" mass="21345">MKLLIIGATGMIGNRLVAEALTRGHQVTAASRKGTVVDGTTALALDVAQSEAVATAAKDVDVVISSVSPRSTTNPADEAASYGQALIAASQSSGKRLVMVGGAGTLNLPDGTPVAEVVPEMYRAEAKAMRGVYEMLADSDIDFTFLAPAGLIEPGDRTGEFRLGGREFMTDAEGNSRISAEDYAVALLDEVETPAHPRQVFSVAY</sequence>
<dbReference type="GO" id="GO:0016646">
    <property type="term" value="F:oxidoreductase activity, acting on the CH-NH group of donors, NAD or NADP as acceptor"/>
    <property type="evidence" value="ECO:0007669"/>
    <property type="project" value="TreeGrafter"/>
</dbReference>
<evidence type="ECO:0000313" key="2">
    <source>
        <dbReference type="EMBL" id="KAE9632397.1"/>
    </source>
</evidence>
<accession>A0A6A4RL08</accession>
<dbReference type="InterPro" id="IPR051606">
    <property type="entry name" value="Polyketide_Oxido-like"/>
</dbReference>
<dbReference type="Gene3D" id="3.40.50.720">
    <property type="entry name" value="NAD(P)-binding Rossmann-like Domain"/>
    <property type="match status" value="1"/>
</dbReference>
<dbReference type="PANTHER" id="PTHR43355:SF2">
    <property type="entry name" value="FLAVIN REDUCTASE (NADPH)"/>
    <property type="match status" value="1"/>
</dbReference>
<name>A0A6A4RL08_9RHOB</name>
<dbReference type="InterPro" id="IPR036291">
    <property type="entry name" value="NAD(P)-bd_dom_sf"/>
</dbReference>
<evidence type="ECO:0000313" key="3">
    <source>
        <dbReference type="Proteomes" id="UP000441586"/>
    </source>
</evidence>
<dbReference type="RefSeq" id="WP_158976369.1">
    <property type="nucleotide sequence ID" value="NZ_WSFO01000001.1"/>
</dbReference>
<dbReference type="SUPFAM" id="SSF51735">
    <property type="entry name" value="NAD(P)-binding Rossmann-fold domains"/>
    <property type="match status" value="1"/>
</dbReference>
<dbReference type="Proteomes" id="UP000441586">
    <property type="component" value="Unassembled WGS sequence"/>
</dbReference>
<evidence type="ECO:0000259" key="1">
    <source>
        <dbReference type="Pfam" id="PF13460"/>
    </source>
</evidence>
<dbReference type="PANTHER" id="PTHR43355">
    <property type="entry name" value="FLAVIN REDUCTASE (NADPH)"/>
    <property type="match status" value="1"/>
</dbReference>
<reference evidence="2 3" key="1">
    <citation type="submission" date="2019-12" db="EMBL/GenBank/DDBJ databases">
        <authorList>
            <person name="Zhang Y.-J."/>
        </authorList>
    </citation>
    <scope>NUCLEOTIDE SEQUENCE [LARGE SCALE GENOMIC DNA]</scope>
    <source>
        <strain evidence="2 3">H18S-6</strain>
    </source>
</reference>
<comment type="caution">
    <text evidence="2">The sequence shown here is derived from an EMBL/GenBank/DDBJ whole genome shotgun (WGS) entry which is preliminary data.</text>
</comment>
<dbReference type="AlphaFoldDB" id="A0A6A4RL08"/>
<gene>
    <name evidence="2" type="ORF">GP644_01065</name>
</gene>
<dbReference type="EMBL" id="WSFO01000001">
    <property type="protein sequence ID" value="KAE9632397.1"/>
    <property type="molecule type" value="Genomic_DNA"/>
</dbReference>
<proteinExistence type="predicted"/>